<dbReference type="EMBL" id="JACOSL010000057">
    <property type="protein sequence ID" value="MBI1757251.1"/>
    <property type="molecule type" value="Genomic_DNA"/>
</dbReference>
<proteinExistence type="predicted"/>
<comment type="caution">
    <text evidence="1">The sequence shown here is derived from an EMBL/GenBank/DDBJ whole genome shotgun (WGS) entry which is preliminary data.</text>
</comment>
<accession>A0A931LWT0</accession>
<evidence type="ECO:0000313" key="2">
    <source>
        <dbReference type="Proteomes" id="UP000727962"/>
    </source>
</evidence>
<name>A0A931LWT0_FIMGI</name>
<sequence>MPRRRKRRRVNLAPVLALLLVANVAAGLRWSPLTAPVRVRAMGVEPFDRPRIAQLLGALEGRSCLQIDPREVETGVMAAPEVDSADFRRNLFGSASLRVAYRRPVARLEGTWNVLLAADGSLYPSRQTVGPLPLVRVPKEDLEPNLSIASRWPVAPMVELASRIPRALAGDRNVIEYTSRGGLCLNISESGRVIFGPPQGLEEKLARLETLLKENPSLPKEIKELNLTAPSRPVVKLATPGGKQ</sequence>
<evidence type="ECO:0008006" key="3">
    <source>
        <dbReference type="Google" id="ProtNLM"/>
    </source>
</evidence>
<gene>
    <name evidence="1" type="ORF">HYR64_09115</name>
</gene>
<dbReference type="Proteomes" id="UP000727962">
    <property type="component" value="Unassembled WGS sequence"/>
</dbReference>
<evidence type="ECO:0000313" key="1">
    <source>
        <dbReference type="EMBL" id="MBI1757251.1"/>
    </source>
</evidence>
<reference evidence="1" key="1">
    <citation type="submission" date="2020-07" db="EMBL/GenBank/DDBJ databases">
        <title>Huge and variable diversity of episymbiotic CPR bacteria and DPANN archaea in groundwater ecosystems.</title>
        <authorList>
            <person name="He C.Y."/>
            <person name="Keren R."/>
            <person name="Whittaker M."/>
            <person name="Farag I.F."/>
            <person name="Doudna J."/>
            <person name="Cate J.H.D."/>
            <person name="Banfield J.F."/>
        </authorList>
    </citation>
    <scope>NUCLEOTIDE SEQUENCE</scope>
    <source>
        <strain evidence="1">NC_groundwater_17_Pr7_B-0.1um_64_12</strain>
    </source>
</reference>
<dbReference type="AlphaFoldDB" id="A0A931LWT0"/>
<protein>
    <recommendedName>
        <fullName evidence="3">FtsQ-type POTRA domain-containing protein</fullName>
    </recommendedName>
</protein>
<organism evidence="1 2">
    <name type="scientific">Fimbriimonas ginsengisoli</name>
    <dbReference type="NCBI Taxonomy" id="1005039"/>
    <lineage>
        <taxon>Bacteria</taxon>
        <taxon>Bacillati</taxon>
        <taxon>Armatimonadota</taxon>
        <taxon>Fimbriimonadia</taxon>
        <taxon>Fimbriimonadales</taxon>
        <taxon>Fimbriimonadaceae</taxon>
        <taxon>Fimbriimonas</taxon>
    </lineage>
</organism>